<protein>
    <recommendedName>
        <fullName evidence="1">Ku C-terminal domain-containing protein</fullName>
    </recommendedName>
</protein>
<evidence type="ECO:0000259" key="1">
    <source>
        <dbReference type="Pfam" id="PF08785"/>
    </source>
</evidence>
<accession>A0A835DCX6</accession>
<proteinExistence type="predicted"/>
<gene>
    <name evidence="2" type="ORF">HHK36_019624</name>
</gene>
<evidence type="ECO:0000313" key="2">
    <source>
        <dbReference type="EMBL" id="KAF8395674.1"/>
    </source>
</evidence>
<dbReference type="InterPro" id="IPR036494">
    <property type="entry name" value="Ku_C_sf"/>
</dbReference>
<dbReference type="InterPro" id="IPR014893">
    <property type="entry name" value="Ku_PK_bind"/>
</dbReference>
<sequence length="185" mass="20978">MRERERDGAADIGDVQTINSIENASIAKVVKIGDLTPIQDFEAMISHRDSMKRVNKAIRDMKNVIFDLVENSYEGYTYQKALESLVALHKGYILEQGVDFCPVMEYYIEDERQAISRYRMGLKMEIKKELTTVRLTSFEEAYQLALKIEAQLRHSTLKRTGVVVGGFSTSQNTSSVPRSNVSTSN</sequence>
<dbReference type="Gene3D" id="1.25.40.240">
    <property type="entry name" value="Ku, C-terminal domain"/>
    <property type="match status" value="1"/>
</dbReference>
<evidence type="ECO:0000313" key="3">
    <source>
        <dbReference type="Proteomes" id="UP000655225"/>
    </source>
</evidence>
<dbReference type="Proteomes" id="UP000655225">
    <property type="component" value="Unassembled WGS sequence"/>
</dbReference>
<reference evidence="2 3" key="1">
    <citation type="submission" date="2020-04" db="EMBL/GenBank/DDBJ databases">
        <title>Plant Genome Project.</title>
        <authorList>
            <person name="Zhang R.-G."/>
        </authorList>
    </citation>
    <scope>NUCLEOTIDE SEQUENCE [LARGE SCALE GENOMIC DNA]</scope>
    <source>
        <strain evidence="2">YNK0</strain>
        <tissue evidence="2">Leaf</tissue>
    </source>
</reference>
<comment type="caution">
    <text evidence="2">The sequence shown here is derived from an EMBL/GenBank/DDBJ whole genome shotgun (WGS) entry which is preliminary data.</text>
</comment>
<dbReference type="SUPFAM" id="SSF101420">
    <property type="entry name" value="C-terminal domain of Ku80"/>
    <property type="match status" value="1"/>
</dbReference>
<name>A0A835DCX6_TETSI</name>
<keyword evidence="3" id="KW-1185">Reference proteome</keyword>
<feature type="domain" description="Ku C-terminal" evidence="1">
    <location>
        <begin position="36"/>
        <end position="97"/>
    </location>
</feature>
<dbReference type="EMBL" id="JABCRI010000013">
    <property type="protein sequence ID" value="KAF8395674.1"/>
    <property type="molecule type" value="Genomic_DNA"/>
</dbReference>
<dbReference type="OrthoDB" id="30826at2759"/>
<organism evidence="2 3">
    <name type="scientific">Tetracentron sinense</name>
    <name type="common">Spur-leaf</name>
    <dbReference type="NCBI Taxonomy" id="13715"/>
    <lineage>
        <taxon>Eukaryota</taxon>
        <taxon>Viridiplantae</taxon>
        <taxon>Streptophyta</taxon>
        <taxon>Embryophyta</taxon>
        <taxon>Tracheophyta</taxon>
        <taxon>Spermatophyta</taxon>
        <taxon>Magnoliopsida</taxon>
        <taxon>Trochodendrales</taxon>
        <taxon>Trochodendraceae</taxon>
        <taxon>Tetracentron</taxon>
    </lineage>
</organism>
<dbReference type="Pfam" id="PF08785">
    <property type="entry name" value="Ku_PK_bind"/>
    <property type="match status" value="1"/>
</dbReference>
<dbReference type="AlphaFoldDB" id="A0A835DCX6"/>